<dbReference type="InterPro" id="IPR002301">
    <property type="entry name" value="Ile-tRNA-ligase"/>
</dbReference>
<dbReference type="PANTHER" id="PTHR42765">
    <property type="entry name" value="SOLEUCYL-TRNA SYNTHETASE"/>
    <property type="match status" value="1"/>
</dbReference>
<dbReference type="GO" id="GO:0008270">
    <property type="term" value="F:zinc ion binding"/>
    <property type="evidence" value="ECO:0007669"/>
    <property type="project" value="UniProtKB-UniRule"/>
</dbReference>
<dbReference type="OrthoDB" id="9810365at2"/>
<dbReference type="Gene3D" id="3.90.740.10">
    <property type="entry name" value="Valyl/Leucyl/Isoleucyl-tRNA synthetase, editing domain"/>
    <property type="match status" value="1"/>
</dbReference>
<comment type="similarity">
    <text evidence="1 11">Belongs to the class-I aminoacyl-tRNA synthetase family. IleS type 1 subfamily.</text>
</comment>
<dbReference type="SUPFAM" id="SSF47323">
    <property type="entry name" value="Anticodon-binding domain of a subclass of class I aminoacyl-tRNA synthetases"/>
    <property type="match status" value="1"/>
</dbReference>
<dbReference type="PROSITE" id="PS00178">
    <property type="entry name" value="AA_TRNA_LIGASE_I"/>
    <property type="match status" value="1"/>
</dbReference>
<evidence type="ECO:0000313" key="17">
    <source>
        <dbReference type="Proteomes" id="UP000038622"/>
    </source>
</evidence>
<dbReference type="GO" id="GO:0005524">
    <property type="term" value="F:ATP binding"/>
    <property type="evidence" value="ECO:0007669"/>
    <property type="project" value="UniProtKB-UniRule"/>
</dbReference>
<dbReference type="Pfam" id="PF08264">
    <property type="entry name" value="Anticodon_1"/>
    <property type="match status" value="1"/>
</dbReference>
<dbReference type="InterPro" id="IPR014729">
    <property type="entry name" value="Rossmann-like_a/b/a_fold"/>
</dbReference>
<dbReference type="AlphaFoldDB" id="A0A0K2XEF2"/>
<keyword evidence="7 11" id="KW-0648">Protein biosynthesis</keyword>
<evidence type="ECO:0000256" key="3">
    <source>
        <dbReference type="ARBA" id="ARBA00022598"/>
    </source>
</evidence>
<dbReference type="Gene3D" id="1.10.730.20">
    <property type="match status" value="1"/>
</dbReference>
<dbReference type="PRINTS" id="PR00984">
    <property type="entry name" value="TRNASYNTHILE"/>
</dbReference>
<evidence type="ECO:0000259" key="12">
    <source>
        <dbReference type="Pfam" id="PF00133"/>
    </source>
</evidence>
<dbReference type="GO" id="GO:0004822">
    <property type="term" value="F:isoleucine-tRNA ligase activity"/>
    <property type="evidence" value="ECO:0007669"/>
    <property type="project" value="UniProtKB-UniRule"/>
</dbReference>
<evidence type="ECO:0000256" key="6">
    <source>
        <dbReference type="ARBA" id="ARBA00022840"/>
    </source>
</evidence>
<keyword evidence="11" id="KW-0479">Metal-binding</keyword>
<accession>A0A0K2XEF2</accession>
<dbReference type="InterPro" id="IPR009080">
    <property type="entry name" value="tRNAsynth_Ia_anticodon-bd"/>
</dbReference>
<dbReference type="Pfam" id="PF00133">
    <property type="entry name" value="tRNA-synt_1"/>
    <property type="match status" value="1"/>
</dbReference>
<dbReference type="HAMAP" id="MF_02002">
    <property type="entry name" value="Ile_tRNA_synth_type1"/>
    <property type="match status" value="1"/>
</dbReference>
<dbReference type="EMBL" id="CDMN01000040">
    <property type="protein sequence ID" value="CRF44461.1"/>
    <property type="molecule type" value="Genomic_DNA"/>
</dbReference>
<comment type="domain">
    <text evidence="11">IleRS has two distinct active sites: one for aminoacylation and one for editing. The misactivated valine is translocated from the active site to the editing site, which sterically excludes the correctly activated isoleucine. The single editing site contains two valyl binding pockets, one specific for each substrate (Val-AMP or Val-tRNA(Ile)).</text>
</comment>
<comment type="subcellular location">
    <subcellularLocation>
        <location evidence="11">Cytoplasm</location>
    </subcellularLocation>
</comment>
<dbReference type="Proteomes" id="UP000038622">
    <property type="component" value="Unassembled WGS sequence"/>
</dbReference>
<reference evidence="18 19" key="3">
    <citation type="submission" date="2014-12" db="EMBL/GenBank/DDBJ databases">
        <authorList>
            <person name="Jaenicke S."/>
        </authorList>
    </citation>
    <scope>NUCLEOTIDE SEQUENCE [LARGE SCALE GENOMIC DNA]</scope>
</reference>
<dbReference type="STRING" id="1578720.HAL011_05450"/>
<feature type="binding site" evidence="11">
    <location>
        <position position="892"/>
    </location>
    <ligand>
        <name>Zn(2+)</name>
        <dbReference type="ChEBI" id="CHEBI:29105"/>
    </ligand>
</feature>
<dbReference type="Gene3D" id="3.40.50.620">
    <property type="entry name" value="HUPs"/>
    <property type="match status" value="2"/>
</dbReference>
<keyword evidence="5 11" id="KW-0862">Zinc</keyword>
<dbReference type="Proteomes" id="UP000045175">
    <property type="component" value="Unassembled WGS sequence"/>
</dbReference>
<keyword evidence="8 11" id="KW-0030">Aminoacyl-tRNA synthetase</keyword>
<evidence type="ECO:0000256" key="11">
    <source>
        <dbReference type="HAMAP-Rule" id="MF_02002"/>
    </source>
</evidence>
<feature type="domain" description="Methionyl/Valyl/Leucyl/Isoleucyl-tRNA synthetase anticodon-binding" evidence="13">
    <location>
        <begin position="689"/>
        <end position="846"/>
    </location>
</feature>
<evidence type="ECO:0000256" key="10">
    <source>
        <dbReference type="ARBA" id="ARBA00048359"/>
    </source>
</evidence>
<keyword evidence="6 11" id="KW-0067">ATP-binding</keyword>
<protein>
    <recommendedName>
        <fullName evidence="11">Isoleucine--tRNA ligase</fullName>
        <ecNumber evidence="11">6.1.1.5</ecNumber>
    </recommendedName>
    <alternativeName>
        <fullName evidence="11">Isoleucyl-tRNA synthetase</fullName>
        <shortName evidence="11">IleRS</shortName>
    </alternativeName>
</protein>
<feature type="domain" description="Aminoacyl-tRNA synthetase class Ia" evidence="12">
    <location>
        <begin position="27"/>
        <end position="650"/>
    </location>
</feature>
<evidence type="ECO:0000256" key="8">
    <source>
        <dbReference type="ARBA" id="ARBA00023146"/>
    </source>
</evidence>
<dbReference type="EMBL" id="CDML01000014">
    <property type="protein sequence ID" value="CRF40782.1"/>
    <property type="molecule type" value="Genomic_DNA"/>
</dbReference>
<dbReference type="PANTHER" id="PTHR42765:SF1">
    <property type="entry name" value="ISOLEUCINE--TRNA LIGASE, MITOCHONDRIAL"/>
    <property type="match status" value="1"/>
</dbReference>
<organism evidence="16 18">
    <name type="scientific">Helicobacter ailurogastricus</name>
    <dbReference type="NCBI Taxonomy" id="1578720"/>
    <lineage>
        <taxon>Bacteria</taxon>
        <taxon>Pseudomonadati</taxon>
        <taxon>Campylobacterota</taxon>
        <taxon>Epsilonproteobacteria</taxon>
        <taxon>Campylobacterales</taxon>
        <taxon>Helicobacteraceae</taxon>
        <taxon>Helicobacter</taxon>
    </lineage>
</organism>
<dbReference type="EC" id="6.1.1.5" evidence="11"/>
<dbReference type="CDD" id="cd07960">
    <property type="entry name" value="Anticodon_Ia_Ile_BEm"/>
    <property type="match status" value="1"/>
</dbReference>
<dbReference type="InterPro" id="IPR002300">
    <property type="entry name" value="aa-tRNA-synth_Ia"/>
</dbReference>
<feature type="binding site" evidence="11">
    <location>
        <position position="571"/>
    </location>
    <ligand>
        <name>L-isoleucyl-5'-AMP</name>
        <dbReference type="ChEBI" id="CHEBI:178002"/>
    </ligand>
</feature>
<keyword evidence="2 11" id="KW-0963">Cytoplasm</keyword>
<dbReference type="Proteomes" id="UP000041394">
    <property type="component" value="Unassembled WGS sequence"/>
</dbReference>
<feature type="binding site" evidence="11">
    <location>
        <position position="889"/>
    </location>
    <ligand>
        <name>Zn(2+)</name>
        <dbReference type="ChEBI" id="CHEBI:29105"/>
    </ligand>
</feature>
<keyword evidence="3 11" id="KW-0436">Ligase</keyword>
<feature type="short sequence motif" description="'KMSKS' region" evidence="11">
    <location>
        <begin position="612"/>
        <end position="616"/>
    </location>
</feature>
<name>A0A0K2XEF2_9HELI</name>
<dbReference type="InterPro" id="IPR033708">
    <property type="entry name" value="Anticodon_Ile_BEm"/>
</dbReference>
<dbReference type="SUPFAM" id="SSF50677">
    <property type="entry name" value="ValRS/IleRS/LeuRS editing domain"/>
    <property type="match status" value="1"/>
</dbReference>
<keyword evidence="17" id="KW-1185">Reference proteome</keyword>
<comment type="subunit">
    <text evidence="11">Monomer.</text>
</comment>
<evidence type="ECO:0000313" key="16">
    <source>
        <dbReference type="EMBL" id="CRF44461.1"/>
    </source>
</evidence>
<reference evidence="16" key="1">
    <citation type="submission" date="2014-12" db="EMBL/GenBank/DDBJ databases">
        <title>Whole genome sequences of four Staphylococcus schleiferi canine isolates.</title>
        <authorList>
            <person name="Misic A.M."/>
            <person name="Cain C."/>
            <person name="Morris D.O."/>
            <person name="Rankin S."/>
            <person name="Beiting D."/>
        </authorList>
    </citation>
    <scope>NUCLEOTIDE SEQUENCE</scope>
    <source>
        <strain evidence="14">ASB11</strain>
        <strain evidence="15">ASB13</strain>
        <strain evidence="16">ASB9</strain>
    </source>
</reference>
<dbReference type="GO" id="GO:0005829">
    <property type="term" value="C:cytosol"/>
    <property type="evidence" value="ECO:0007669"/>
    <property type="project" value="TreeGrafter"/>
</dbReference>
<dbReference type="EMBL" id="CDMH01000050">
    <property type="protein sequence ID" value="CRF42930.1"/>
    <property type="molecule type" value="Genomic_DNA"/>
</dbReference>
<feature type="binding site" evidence="11">
    <location>
        <position position="904"/>
    </location>
    <ligand>
        <name>Zn(2+)</name>
        <dbReference type="ChEBI" id="CHEBI:29105"/>
    </ligand>
</feature>
<evidence type="ECO:0000256" key="2">
    <source>
        <dbReference type="ARBA" id="ARBA00022490"/>
    </source>
</evidence>
<evidence type="ECO:0000256" key="7">
    <source>
        <dbReference type="ARBA" id="ARBA00022917"/>
    </source>
</evidence>
<comment type="function">
    <text evidence="9 11">Catalyzes the attachment of isoleucine to tRNA(Ile). As IleRS can inadvertently accommodate and process structurally similar amino acids such as valine, to avoid such errors it has two additional distinct tRNA(Ile)-dependent editing activities. One activity is designated as 'pretransfer' editing and involves the hydrolysis of activated Val-AMP. The other activity is designated 'posttransfer' editing and involves deacylation of mischarged Val-tRNA(Ile).</text>
</comment>
<comment type="catalytic activity">
    <reaction evidence="10 11">
        <text>tRNA(Ile) + L-isoleucine + ATP = L-isoleucyl-tRNA(Ile) + AMP + diphosphate</text>
        <dbReference type="Rhea" id="RHEA:11060"/>
        <dbReference type="Rhea" id="RHEA-COMP:9666"/>
        <dbReference type="Rhea" id="RHEA-COMP:9695"/>
        <dbReference type="ChEBI" id="CHEBI:30616"/>
        <dbReference type="ChEBI" id="CHEBI:33019"/>
        <dbReference type="ChEBI" id="CHEBI:58045"/>
        <dbReference type="ChEBI" id="CHEBI:78442"/>
        <dbReference type="ChEBI" id="CHEBI:78528"/>
        <dbReference type="ChEBI" id="CHEBI:456215"/>
        <dbReference type="EC" id="6.1.1.5"/>
    </reaction>
</comment>
<sequence>MDYKDTLILPTTTFPMRANLGQNAPKAYAKWQEESVYERMRARRKGAQSFNLHDGPPYANGHLHIGHALNKILKDVVVKHRYFAGYAIDYTPGWDCHGLPIEQQVEKEFKDKNQVLEFRKRCYEHARKFIDIQKEEFLQLGVVGDYDHPYETLDHAFEASIYDMLCIVAQKGLLKQRFKPVYWSWACQSALAEAEVEYQDKQSDSIFVAFNLAPKSAELLAKEAHFSVEHTPQDFSLVIWTTTPWTLPANVALALKPKTTYAITSKGQIAALELAPKLLEKGILKGEIVGSFESDLLEKYEAINPLNGRTSLVVLGEHVSLEEGSGAVHTAPGHGEEDYCLCLKYDLEVLVPVDDFGRYNEEILHKKLLPQEFLGTHVLKIQPKILELLKDNLLHHSVITHSYPHCWRTHEPILYRATTQWFILMDKPFLQPDGSTKTLREVALEAIEKVQFTPPQGKNRLKAMIEQRPDWCVSRQRSWGVPMAFFLDKESQEPLLEPAILEHIKSIFAKKGCNAWWEAEVSDLLPENFKHLAPKLEKNPHILDVWFDSGSTFKAVCEERLKLCPSDVVLEGSDQHRGWFQSSLLLGCIAHSKAPFKGVLTHGFTVDEKGHKMSKSKGNVISLEHILKTYGSDILRLWVVLNDYQNDLSVSHAFFNQTAESYKKIRNTLRFLLANIADLKHLSPLSTVDQWILAQSAQIFSQVQEHFTAHDFVKGLQKLLTFIANELSGIYLDICKDSLYCDGKDSPKRRGIQTAMLHLAHQLSFTLAPVLTYTIEEVFSHASPLFKEVALSGDGVFDLKQPTLHPNEALLEEFKTPLHLRTLFSEALDSLKKDKQVKTSLELEIHLKEPDGFKHYAEWLMVSSVCGPKENALLDTPAFALYKANAHKCPRCWQFTSLKELEPCKRCAQVLENAQL</sequence>
<dbReference type="GO" id="GO:0002161">
    <property type="term" value="F:aminoacyl-tRNA deacylase activity"/>
    <property type="evidence" value="ECO:0007669"/>
    <property type="project" value="InterPro"/>
</dbReference>
<evidence type="ECO:0000256" key="5">
    <source>
        <dbReference type="ARBA" id="ARBA00022833"/>
    </source>
</evidence>
<keyword evidence="4 11" id="KW-0547">Nucleotide-binding</keyword>
<feature type="binding site" evidence="11">
    <location>
        <position position="907"/>
    </location>
    <ligand>
        <name>Zn(2+)</name>
        <dbReference type="ChEBI" id="CHEBI:29105"/>
    </ligand>
</feature>
<dbReference type="RefSeq" id="WP_053941531.1">
    <property type="nucleotide sequence ID" value="NZ_CDMH01000050.1"/>
</dbReference>
<evidence type="ECO:0000313" key="19">
    <source>
        <dbReference type="Proteomes" id="UP000045175"/>
    </source>
</evidence>
<dbReference type="InterPro" id="IPR013155">
    <property type="entry name" value="M/V/L/I-tRNA-synth_anticd-bd"/>
</dbReference>
<dbReference type="FunFam" id="3.40.50.620:FF:000092">
    <property type="entry name" value="Isoleucine--tRNA ligase"/>
    <property type="match status" value="1"/>
</dbReference>
<evidence type="ECO:0000259" key="13">
    <source>
        <dbReference type="Pfam" id="PF08264"/>
    </source>
</evidence>
<dbReference type="GO" id="GO:0006428">
    <property type="term" value="P:isoleucyl-tRNA aminoacylation"/>
    <property type="evidence" value="ECO:0007669"/>
    <property type="project" value="UniProtKB-UniRule"/>
</dbReference>
<comment type="cofactor">
    <cofactor evidence="11">
        <name>Zn(2+)</name>
        <dbReference type="ChEBI" id="CHEBI:29105"/>
    </cofactor>
    <text evidence="11">Binds 1 zinc ion per subunit.</text>
</comment>
<feature type="binding site" evidence="11">
    <location>
        <position position="615"/>
    </location>
    <ligand>
        <name>ATP</name>
        <dbReference type="ChEBI" id="CHEBI:30616"/>
    </ligand>
</feature>
<evidence type="ECO:0000313" key="18">
    <source>
        <dbReference type="Proteomes" id="UP000041394"/>
    </source>
</evidence>
<evidence type="ECO:0000256" key="4">
    <source>
        <dbReference type="ARBA" id="ARBA00022741"/>
    </source>
</evidence>
<reference evidence="17" key="2">
    <citation type="submission" date="2014-12" db="EMBL/GenBank/DDBJ databases">
        <authorList>
            <person name="Smet A."/>
        </authorList>
    </citation>
    <scope>NUCLEOTIDE SEQUENCE [LARGE SCALE GENOMIC DNA]</scope>
</reference>
<dbReference type="NCBIfam" id="TIGR00392">
    <property type="entry name" value="ileS"/>
    <property type="match status" value="1"/>
</dbReference>
<feature type="short sequence motif" description="'HIGH' region" evidence="11">
    <location>
        <begin position="57"/>
        <end position="67"/>
    </location>
</feature>
<dbReference type="SUPFAM" id="SSF52374">
    <property type="entry name" value="Nucleotidylyl transferase"/>
    <property type="match status" value="1"/>
</dbReference>
<evidence type="ECO:0000313" key="14">
    <source>
        <dbReference type="EMBL" id="CRF40782.1"/>
    </source>
</evidence>
<dbReference type="InterPro" id="IPR009008">
    <property type="entry name" value="Val/Leu/Ile-tRNA-synth_edit"/>
</dbReference>
<dbReference type="InterPro" id="IPR001412">
    <property type="entry name" value="aa-tRNA-synth_I_CS"/>
</dbReference>
<evidence type="ECO:0000256" key="9">
    <source>
        <dbReference type="ARBA" id="ARBA00025217"/>
    </source>
</evidence>
<dbReference type="Gene3D" id="1.10.10.830">
    <property type="entry name" value="Ile-tRNA synthetase CP2 domain-like"/>
    <property type="match status" value="1"/>
</dbReference>
<dbReference type="InterPro" id="IPR023585">
    <property type="entry name" value="Ile-tRNA-ligase_type1"/>
</dbReference>
<dbReference type="GO" id="GO:0000049">
    <property type="term" value="F:tRNA binding"/>
    <property type="evidence" value="ECO:0007669"/>
    <property type="project" value="InterPro"/>
</dbReference>
<dbReference type="InterPro" id="IPR050081">
    <property type="entry name" value="Ile-tRNA_ligase"/>
</dbReference>
<evidence type="ECO:0000313" key="15">
    <source>
        <dbReference type="EMBL" id="CRF42930.1"/>
    </source>
</evidence>
<gene>
    <name evidence="11" type="primary">ileS</name>
    <name evidence="14" type="ORF">HAL011_05450</name>
    <name evidence="15" type="ORF">HAL013_11450</name>
    <name evidence="16" type="ORF">HAL09_10460</name>
</gene>
<proteinExistence type="inferred from homology"/>
<evidence type="ECO:0000256" key="1">
    <source>
        <dbReference type="ARBA" id="ARBA00006887"/>
    </source>
</evidence>